<dbReference type="PIRSF" id="PIRSF003128">
    <property type="entry name" value="RecN"/>
    <property type="match status" value="1"/>
</dbReference>
<keyword evidence="12" id="KW-1185">Reference proteome</keyword>
<name>A0ABS1TEU9_9CLOT</name>
<evidence type="ECO:0000313" key="12">
    <source>
        <dbReference type="Proteomes" id="UP000632377"/>
    </source>
</evidence>
<evidence type="ECO:0000256" key="2">
    <source>
        <dbReference type="ARBA" id="ARBA00021315"/>
    </source>
</evidence>
<dbReference type="EMBL" id="JAESWC010000018">
    <property type="protein sequence ID" value="MBL4937899.1"/>
    <property type="molecule type" value="Genomic_DNA"/>
</dbReference>
<dbReference type="InterPro" id="IPR004604">
    <property type="entry name" value="DNA_recomb/repair_RecN"/>
</dbReference>
<gene>
    <name evidence="11" type="primary">recN</name>
    <name evidence="11" type="ORF">JK636_19505</name>
</gene>
<dbReference type="NCBIfam" id="TIGR00634">
    <property type="entry name" value="recN"/>
    <property type="match status" value="1"/>
</dbReference>
<evidence type="ECO:0000256" key="9">
    <source>
        <dbReference type="SAM" id="Coils"/>
    </source>
</evidence>
<evidence type="ECO:0000256" key="3">
    <source>
        <dbReference type="ARBA" id="ARBA00022741"/>
    </source>
</evidence>
<keyword evidence="9" id="KW-0175">Coiled coil</keyword>
<evidence type="ECO:0000256" key="7">
    <source>
        <dbReference type="ARBA" id="ARBA00033408"/>
    </source>
</evidence>
<dbReference type="Pfam" id="PF13476">
    <property type="entry name" value="AAA_23"/>
    <property type="match status" value="1"/>
</dbReference>
<dbReference type="RefSeq" id="WP_202750640.1">
    <property type="nucleotide sequence ID" value="NZ_JAESWC010000018.1"/>
</dbReference>
<evidence type="ECO:0000256" key="8">
    <source>
        <dbReference type="PIRNR" id="PIRNR003128"/>
    </source>
</evidence>
<keyword evidence="5" id="KW-0067">ATP-binding</keyword>
<dbReference type="Gene3D" id="3.40.50.300">
    <property type="entry name" value="P-loop containing nucleotide triphosphate hydrolases"/>
    <property type="match status" value="2"/>
</dbReference>
<dbReference type="CDD" id="cd03241">
    <property type="entry name" value="ABC_RecN"/>
    <property type="match status" value="2"/>
</dbReference>
<dbReference type="InterPro" id="IPR027417">
    <property type="entry name" value="P-loop_NTPase"/>
</dbReference>
<dbReference type="PANTHER" id="PTHR11059:SF0">
    <property type="entry name" value="DNA REPAIR PROTEIN RECN"/>
    <property type="match status" value="1"/>
</dbReference>
<dbReference type="SUPFAM" id="SSF52540">
    <property type="entry name" value="P-loop containing nucleoside triphosphate hydrolases"/>
    <property type="match status" value="2"/>
</dbReference>
<sequence length="567" mass="64884">MLLQINIKNFALIEDLTISFDNGFNVLTGETGAGKSILIDAINYVLGGKFSRDLIRTGEEKTYVEAIFTIENDKTKNLLKELEVDFDDLLIISRETFHSGKSIAKINGKSLILSNIKTISSTLLDIHGQHENQNLLDSGNHIIYLDLFGEKSLQDELKDYNNMYKEFLRIEHELEKIQGKEGEKEKVIDFYKYQLEEINKANLKKEEDKELESQYSILSNAEKINKILSSSFEMLSSGSDNYISVIESLGIIIKDLRSIERHVEKIKNLADGLEEAFYNIEESSEDIRKLRDNIQYDEEKLEIINSRIYQIGLLKKKYGNSIEDILEYRNKIEKDYNELVNSSEIIEKLKFAKNKLLNQLKDKVKKVHNIRGNISVKLEKAVMEELKYIGLEKSTFKIEVAETGSFNEYGSDKVQFLISTNPGEPIKPLEKVVSGGELSRIMLALKSVFVDKDMIPSVIFDEIDVGISGRIAQSVAEKMYSISNRHQVFCVTHLPQIACMSDSHFLISKQVKNEKTFTFVHKMNVEEKQSEIARMIGGSEVTKLTLDHSKELIFMAEQKKNNLKSKI</sequence>
<accession>A0ABS1TEU9</accession>
<organism evidence="11 12">
    <name type="scientific">Clostridium rhizosphaerae</name>
    <dbReference type="NCBI Taxonomy" id="2803861"/>
    <lineage>
        <taxon>Bacteria</taxon>
        <taxon>Bacillati</taxon>
        <taxon>Bacillota</taxon>
        <taxon>Clostridia</taxon>
        <taxon>Eubacteriales</taxon>
        <taxon>Clostridiaceae</taxon>
        <taxon>Clostridium</taxon>
    </lineage>
</organism>
<reference evidence="11 12" key="1">
    <citation type="submission" date="2021-01" db="EMBL/GenBank/DDBJ databases">
        <title>Genome public.</title>
        <authorList>
            <person name="Liu C."/>
            <person name="Sun Q."/>
        </authorList>
    </citation>
    <scope>NUCLEOTIDE SEQUENCE [LARGE SCALE GENOMIC DNA]</scope>
    <source>
        <strain evidence="11 12">YIM B02515</strain>
    </source>
</reference>
<dbReference type="InterPro" id="IPR038729">
    <property type="entry name" value="Rad50/SbcC_AAA"/>
</dbReference>
<comment type="function">
    <text evidence="8">May be involved in recombinational repair of damaged DNA.</text>
</comment>
<proteinExistence type="inferred from homology"/>
<dbReference type="Proteomes" id="UP000632377">
    <property type="component" value="Unassembled WGS sequence"/>
</dbReference>
<dbReference type="PANTHER" id="PTHR11059">
    <property type="entry name" value="DNA REPAIR PROTEIN RECN"/>
    <property type="match status" value="1"/>
</dbReference>
<keyword evidence="6 8" id="KW-0234">DNA repair</keyword>
<comment type="caution">
    <text evidence="11">The sequence shown here is derived from an EMBL/GenBank/DDBJ whole genome shotgun (WGS) entry which is preliminary data.</text>
</comment>
<evidence type="ECO:0000259" key="10">
    <source>
        <dbReference type="Pfam" id="PF13476"/>
    </source>
</evidence>
<feature type="coiled-coil region" evidence="9">
    <location>
        <begin position="256"/>
        <end position="300"/>
    </location>
</feature>
<protein>
    <recommendedName>
        <fullName evidence="2 8">DNA repair protein RecN</fullName>
    </recommendedName>
    <alternativeName>
        <fullName evidence="7 8">Recombination protein N</fullName>
    </alternativeName>
</protein>
<keyword evidence="4 8" id="KW-0227">DNA damage</keyword>
<evidence type="ECO:0000256" key="5">
    <source>
        <dbReference type="ARBA" id="ARBA00022840"/>
    </source>
</evidence>
<evidence type="ECO:0000256" key="6">
    <source>
        <dbReference type="ARBA" id="ARBA00023204"/>
    </source>
</evidence>
<evidence type="ECO:0000256" key="4">
    <source>
        <dbReference type="ARBA" id="ARBA00022763"/>
    </source>
</evidence>
<evidence type="ECO:0000313" key="11">
    <source>
        <dbReference type="EMBL" id="MBL4937899.1"/>
    </source>
</evidence>
<feature type="domain" description="Rad50/SbcC-type AAA" evidence="10">
    <location>
        <begin position="4"/>
        <end position="208"/>
    </location>
</feature>
<comment type="similarity">
    <text evidence="1 8">Belongs to the RecN family.</text>
</comment>
<evidence type="ECO:0000256" key="1">
    <source>
        <dbReference type="ARBA" id="ARBA00009441"/>
    </source>
</evidence>
<keyword evidence="3" id="KW-0547">Nucleotide-binding</keyword>